<dbReference type="PANTHER" id="PTHR43861:SF1">
    <property type="entry name" value="TRANS-ACONITATE 2-METHYLTRANSFERASE"/>
    <property type="match status" value="1"/>
</dbReference>
<dbReference type="Proteomes" id="UP000293846">
    <property type="component" value="Unassembled WGS sequence"/>
</dbReference>
<sequence>MGMEFIELFEQWADTYDESVTGNDIEYKEVFKHYDQLLQKVADRSFGHVLEFGPGTGNLTIKMIEKGLKVTGVEPSPSMRKIANQKLANKAVIVDGDFLSFPLDQPIDTFVSSYAFHHLTDEEKETAIAKYGNLLASGGKIVFADTMYESAKSYKRAIEKAMENGFHNLAEDLQREYYTTIPFLKGVLERSGFTPKFEQCNEFVWIMEGVKN</sequence>
<dbReference type="InterPro" id="IPR029063">
    <property type="entry name" value="SAM-dependent_MTases_sf"/>
</dbReference>
<evidence type="ECO:0000256" key="2">
    <source>
        <dbReference type="ARBA" id="ARBA00022679"/>
    </source>
</evidence>
<name>A0A4R1B1B9_9BACI</name>
<organism evidence="6 7">
    <name type="scientific">Cytobacillus praedii</name>
    <dbReference type="NCBI Taxonomy" id="1742358"/>
    <lineage>
        <taxon>Bacteria</taxon>
        <taxon>Bacillati</taxon>
        <taxon>Bacillota</taxon>
        <taxon>Bacilli</taxon>
        <taxon>Bacillales</taxon>
        <taxon>Bacillaceae</taxon>
        <taxon>Cytobacillus</taxon>
    </lineage>
</organism>
<dbReference type="Pfam" id="PF13649">
    <property type="entry name" value="Methyltransf_25"/>
    <property type="match status" value="1"/>
</dbReference>
<dbReference type="STRING" id="1742358.GCA_001439605_02217"/>
<dbReference type="CDD" id="cd02440">
    <property type="entry name" value="AdoMet_MTases"/>
    <property type="match status" value="1"/>
</dbReference>
<keyword evidence="1 4" id="KW-0489">Methyltransferase</keyword>
<dbReference type="EC" id="2.1.1.-" evidence="4"/>
<keyword evidence="2 4" id="KW-0808">Transferase</keyword>
<dbReference type="Gene3D" id="3.40.50.150">
    <property type="entry name" value="Vaccinia Virus protein VP39"/>
    <property type="match status" value="1"/>
</dbReference>
<reference evidence="6 7" key="1">
    <citation type="submission" date="2019-03" db="EMBL/GenBank/DDBJ databases">
        <authorList>
            <person name="Jensen L."/>
            <person name="Storgaard J."/>
            <person name="Sulaj E."/>
            <person name="Schramm A."/>
            <person name="Marshall I.P.G."/>
        </authorList>
    </citation>
    <scope>NUCLEOTIDE SEQUENCE [LARGE SCALE GENOMIC DNA]</scope>
    <source>
        <strain evidence="6 7">2017H2G3</strain>
    </source>
</reference>
<feature type="binding site" evidence="4">
    <location>
        <position position="74"/>
    </location>
    <ligand>
        <name>S-adenosyl-L-methionine</name>
        <dbReference type="ChEBI" id="CHEBI:59789"/>
    </ligand>
</feature>
<dbReference type="RefSeq" id="WP_131236849.1">
    <property type="nucleotide sequence ID" value="NZ_SJTH01000010.1"/>
</dbReference>
<dbReference type="InterPro" id="IPR041698">
    <property type="entry name" value="Methyltransf_25"/>
</dbReference>
<evidence type="ECO:0000313" key="7">
    <source>
        <dbReference type="Proteomes" id="UP000293846"/>
    </source>
</evidence>
<comment type="similarity">
    <text evidence="4">Belongs to the methyltransferase superfamily. YrrT family.</text>
</comment>
<dbReference type="HAMAP" id="MF_02100">
    <property type="entry name" value="Methyltr_YrrT"/>
    <property type="match status" value="1"/>
</dbReference>
<dbReference type="GO" id="GO:0032259">
    <property type="term" value="P:methylation"/>
    <property type="evidence" value="ECO:0007669"/>
    <property type="project" value="UniProtKB-KW"/>
</dbReference>
<comment type="caution">
    <text evidence="6">The sequence shown here is derived from an EMBL/GenBank/DDBJ whole genome shotgun (WGS) entry which is preliminary data.</text>
</comment>
<dbReference type="SUPFAM" id="SSF53335">
    <property type="entry name" value="S-adenosyl-L-methionine-dependent methyltransferases"/>
    <property type="match status" value="1"/>
</dbReference>
<evidence type="ECO:0000259" key="5">
    <source>
        <dbReference type="Pfam" id="PF13649"/>
    </source>
</evidence>
<gene>
    <name evidence="6" type="ORF">E0Y62_10910</name>
</gene>
<dbReference type="InterPro" id="IPR023553">
    <property type="entry name" value="Uncharacterised_MeTfrase_YrrT"/>
</dbReference>
<keyword evidence="7" id="KW-1185">Reference proteome</keyword>
<protein>
    <recommendedName>
        <fullName evidence="4">Uncharacterized methyltransferase E0Y62_10910</fullName>
        <ecNumber evidence="4">2.1.1.-</ecNumber>
    </recommendedName>
</protein>
<dbReference type="GO" id="GO:0008757">
    <property type="term" value="F:S-adenosylmethionine-dependent methyltransferase activity"/>
    <property type="evidence" value="ECO:0007669"/>
    <property type="project" value="UniProtKB-UniRule"/>
</dbReference>
<feature type="binding site" evidence="4">
    <location>
        <position position="53"/>
    </location>
    <ligand>
        <name>S-adenosyl-L-methionine</name>
        <dbReference type="ChEBI" id="CHEBI:59789"/>
    </ligand>
</feature>
<dbReference type="PANTHER" id="PTHR43861">
    <property type="entry name" value="TRANS-ACONITATE 2-METHYLTRANSFERASE-RELATED"/>
    <property type="match status" value="1"/>
</dbReference>
<feature type="domain" description="Methyltransferase" evidence="5">
    <location>
        <begin position="49"/>
        <end position="139"/>
    </location>
</feature>
<evidence type="ECO:0000256" key="4">
    <source>
        <dbReference type="HAMAP-Rule" id="MF_02100"/>
    </source>
</evidence>
<proteinExistence type="inferred from homology"/>
<dbReference type="AlphaFoldDB" id="A0A4R1B1B9"/>
<dbReference type="EMBL" id="SJTH01000010">
    <property type="protein sequence ID" value="TCJ04257.1"/>
    <property type="molecule type" value="Genomic_DNA"/>
</dbReference>
<evidence type="ECO:0000256" key="3">
    <source>
        <dbReference type="ARBA" id="ARBA00022691"/>
    </source>
</evidence>
<keyword evidence="3 4" id="KW-0949">S-adenosyl-L-methionine</keyword>
<evidence type="ECO:0000256" key="1">
    <source>
        <dbReference type="ARBA" id="ARBA00022603"/>
    </source>
</evidence>
<comment type="function">
    <text evidence="4">Could be a S-adenosyl-L-methionine-dependent methyltransferase.</text>
</comment>
<evidence type="ECO:0000313" key="6">
    <source>
        <dbReference type="EMBL" id="TCJ04257.1"/>
    </source>
</evidence>
<dbReference type="OrthoDB" id="465705at2"/>
<accession>A0A4R1B1B9</accession>
<feature type="binding site" evidence="4">
    <location>
        <position position="97"/>
    </location>
    <ligand>
        <name>S-adenosyl-L-methionine</name>
        <dbReference type="ChEBI" id="CHEBI:59789"/>
    </ligand>
</feature>